<dbReference type="Pfam" id="PF04043">
    <property type="entry name" value="PMEI"/>
    <property type="match status" value="1"/>
</dbReference>
<dbReference type="SMART" id="SM00856">
    <property type="entry name" value="PMEI"/>
    <property type="match status" value="1"/>
</dbReference>
<evidence type="ECO:0000256" key="2">
    <source>
        <dbReference type="ARBA" id="ARBA00023157"/>
    </source>
</evidence>
<evidence type="ECO:0000256" key="4">
    <source>
        <dbReference type="SAM" id="SignalP"/>
    </source>
</evidence>
<protein>
    <recommendedName>
        <fullName evidence="5">Pectinesterase inhibitor domain-containing protein</fullName>
    </recommendedName>
</protein>
<dbReference type="Proteomes" id="UP001314170">
    <property type="component" value="Unassembled WGS sequence"/>
</dbReference>
<reference evidence="6 7" key="1">
    <citation type="submission" date="2024-01" db="EMBL/GenBank/DDBJ databases">
        <authorList>
            <person name="Waweru B."/>
        </authorList>
    </citation>
    <scope>NUCLEOTIDE SEQUENCE [LARGE SCALE GENOMIC DNA]</scope>
</reference>
<sequence>MASSKIFLTMLALFFLMISSAFSVTSIRLQFATKDGVQDLISTTCNHTLHFEMCVSALRSDPRSQKSDLLGLANIALNISIAHGSETLAQVSDLKSYANNDTQLPVILSECIEEYTEATENLKEAIHALKVRSFDDMNTLVSTAMTDSDTCEQGFKEMNKASLLTDRNESFSKLCSIFLSITTLLS</sequence>
<gene>
    <name evidence="6" type="ORF">DCAF_LOCUS24140</name>
</gene>
<name>A0AAV1SLV1_9ROSI</name>
<feature type="signal peptide" evidence="4">
    <location>
        <begin position="1"/>
        <end position="23"/>
    </location>
</feature>
<dbReference type="PANTHER" id="PTHR35357">
    <property type="entry name" value="OS02G0537100 PROTEIN"/>
    <property type="match status" value="1"/>
</dbReference>
<evidence type="ECO:0000256" key="3">
    <source>
        <dbReference type="ARBA" id="ARBA00038471"/>
    </source>
</evidence>
<evidence type="ECO:0000259" key="5">
    <source>
        <dbReference type="SMART" id="SM00856"/>
    </source>
</evidence>
<dbReference type="InterPro" id="IPR035513">
    <property type="entry name" value="Invertase/methylesterase_inhib"/>
</dbReference>
<accession>A0AAV1SLV1</accession>
<dbReference type="Gene3D" id="1.20.140.40">
    <property type="entry name" value="Invertase/pectin methylesterase inhibitor family protein"/>
    <property type="match status" value="1"/>
</dbReference>
<keyword evidence="2" id="KW-1015">Disulfide bond</keyword>
<evidence type="ECO:0000313" key="7">
    <source>
        <dbReference type="Proteomes" id="UP001314170"/>
    </source>
</evidence>
<keyword evidence="7" id="KW-1185">Reference proteome</keyword>
<comment type="similarity">
    <text evidence="3">Belongs to the PMEI family.</text>
</comment>
<dbReference type="AlphaFoldDB" id="A0AAV1SLV1"/>
<evidence type="ECO:0000313" key="6">
    <source>
        <dbReference type="EMBL" id="CAK7352274.1"/>
    </source>
</evidence>
<dbReference type="FunFam" id="1.20.140.40:FF:000008">
    <property type="entry name" value="Invertase/pectin methylesterase inhibitor family protein"/>
    <property type="match status" value="1"/>
</dbReference>
<proteinExistence type="inferred from homology"/>
<dbReference type="CDD" id="cd15801">
    <property type="entry name" value="PMEI-like_1"/>
    <property type="match status" value="1"/>
</dbReference>
<organism evidence="6 7">
    <name type="scientific">Dovyalis caffra</name>
    <dbReference type="NCBI Taxonomy" id="77055"/>
    <lineage>
        <taxon>Eukaryota</taxon>
        <taxon>Viridiplantae</taxon>
        <taxon>Streptophyta</taxon>
        <taxon>Embryophyta</taxon>
        <taxon>Tracheophyta</taxon>
        <taxon>Spermatophyta</taxon>
        <taxon>Magnoliopsida</taxon>
        <taxon>eudicotyledons</taxon>
        <taxon>Gunneridae</taxon>
        <taxon>Pentapetalae</taxon>
        <taxon>rosids</taxon>
        <taxon>fabids</taxon>
        <taxon>Malpighiales</taxon>
        <taxon>Salicaceae</taxon>
        <taxon>Flacourtieae</taxon>
        <taxon>Dovyalis</taxon>
    </lineage>
</organism>
<dbReference type="PANTHER" id="PTHR35357:SF8">
    <property type="entry name" value="OS01G0111000 PROTEIN"/>
    <property type="match status" value="1"/>
</dbReference>
<dbReference type="EMBL" id="CAWUPB010001194">
    <property type="protein sequence ID" value="CAK7352274.1"/>
    <property type="molecule type" value="Genomic_DNA"/>
</dbReference>
<keyword evidence="1 4" id="KW-0732">Signal</keyword>
<evidence type="ECO:0000256" key="1">
    <source>
        <dbReference type="ARBA" id="ARBA00022729"/>
    </source>
</evidence>
<comment type="caution">
    <text evidence="6">The sequence shown here is derived from an EMBL/GenBank/DDBJ whole genome shotgun (WGS) entry which is preliminary data.</text>
</comment>
<dbReference type="InterPro" id="IPR006501">
    <property type="entry name" value="Pectinesterase_inhib_dom"/>
</dbReference>
<dbReference type="NCBIfam" id="TIGR01614">
    <property type="entry name" value="PME_inhib"/>
    <property type="match status" value="1"/>
</dbReference>
<feature type="domain" description="Pectinesterase inhibitor" evidence="5">
    <location>
        <begin position="36"/>
        <end position="181"/>
    </location>
</feature>
<feature type="chain" id="PRO_5043617787" description="Pectinesterase inhibitor domain-containing protein" evidence="4">
    <location>
        <begin position="24"/>
        <end position="186"/>
    </location>
</feature>
<dbReference type="GO" id="GO:0046910">
    <property type="term" value="F:pectinesterase inhibitor activity"/>
    <property type="evidence" value="ECO:0007669"/>
    <property type="project" value="UniProtKB-ARBA"/>
</dbReference>
<dbReference type="SUPFAM" id="SSF101148">
    <property type="entry name" value="Plant invertase/pectin methylesterase inhibitor"/>
    <property type="match status" value="1"/>
</dbReference>